<evidence type="ECO:0000313" key="3">
    <source>
        <dbReference type="EMBL" id="RDB22108.1"/>
    </source>
</evidence>
<feature type="transmembrane region" description="Helical" evidence="1">
    <location>
        <begin position="222"/>
        <end position="243"/>
    </location>
</feature>
<gene>
    <name evidence="3" type="ORF">Hypma_010738</name>
</gene>
<keyword evidence="1" id="KW-0812">Transmembrane</keyword>
<keyword evidence="1" id="KW-0472">Membrane</keyword>
<evidence type="ECO:0000313" key="4">
    <source>
        <dbReference type="Proteomes" id="UP000076154"/>
    </source>
</evidence>
<keyword evidence="1" id="KW-1133">Transmembrane helix</keyword>
<comment type="caution">
    <text evidence="3">The sequence shown here is derived from an EMBL/GenBank/DDBJ whole genome shotgun (WGS) entry which is preliminary data.</text>
</comment>
<dbReference type="Pfam" id="PF20151">
    <property type="entry name" value="DUF6533"/>
    <property type="match status" value="1"/>
</dbReference>
<dbReference type="InParanoid" id="A0A369JJT8"/>
<keyword evidence="4" id="KW-1185">Reference proteome</keyword>
<dbReference type="InterPro" id="IPR045340">
    <property type="entry name" value="DUF6533"/>
</dbReference>
<proteinExistence type="predicted"/>
<dbReference type="AlphaFoldDB" id="A0A369JJT8"/>
<evidence type="ECO:0000259" key="2">
    <source>
        <dbReference type="Pfam" id="PF20151"/>
    </source>
</evidence>
<evidence type="ECO:0000256" key="1">
    <source>
        <dbReference type="SAM" id="Phobius"/>
    </source>
</evidence>
<sequence>MRGDVFSLEKLPIKPILHCLRTSSLSRMGWQFSSTWILDRPSVQVGDLPVSPFTLLPQAAKPGTLAFEAVDAAQQILIHNYFHLVAVSVLLYDHLMTFGNEVDYLWRRSKARSAYWFFLHRYFAFFGNIVVMILGFTTLSAQRFAFVAHSLNFTIVSFFQILVCVLLTLRIYALYSCSLRILAYMVGSGTIVAGVLCWTLFGQKITSAGHGSGCHIGLSSDTAIRLAGAWEALFVYDSILFTLTMAKTWRGRHEFPFNRASVPVIYLIFRDGAIYFAVMALANFANIMTFYFCGPFMRGGLSTFGSAISVTMMSRLMLNLHESADAGIHSTTLSVFTSADITSQGQSFRLDGSPHITSISREESTLPG</sequence>
<reference evidence="3" key="1">
    <citation type="submission" date="2018-04" db="EMBL/GenBank/DDBJ databases">
        <title>Whole genome sequencing of Hypsizygus marmoreus.</title>
        <authorList>
            <person name="Choi I.-G."/>
            <person name="Min B."/>
            <person name="Kim J.-G."/>
            <person name="Kim S."/>
            <person name="Oh Y.-L."/>
            <person name="Kong W.-S."/>
            <person name="Park H."/>
            <person name="Jeong J."/>
            <person name="Song E.-S."/>
        </authorList>
    </citation>
    <scope>NUCLEOTIDE SEQUENCE [LARGE SCALE GENOMIC DNA]</scope>
    <source>
        <strain evidence="3">51987-8</strain>
    </source>
</reference>
<name>A0A369JJT8_HYPMA</name>
<feature type="domain" description="DUF6533" evidence="2">
    <location>
        <begin position="81"/>
        <end position="125"/>
    </location>
</feature>
<dbReference type="Proteomes" id="UP000076154">
    <property type="component" value="Unassembled WGS sequence"/>
</dbReference>
<feature type="transmembrane region" description="Helical" evidence="1">
    <location>
        <begin position="181"/>
        <end position="202"/>
    </location>
</feature>
<protein>
    <recommendedName>
        <fullName evidence="2">DUF6533 domain-containing protein</fullName>
    </recommendedName>
</protein>
<feature type="transmembrane region" description="Helical" evidence="1">
    <location>
        <begin position="146"/>
        <end position="169"/>
    </location>
</feature>
<feature type="transmembrane region" description="Helical" evidence="1">
    <location>
        <begin position="114"/>
        <end position="134"/>
    </location>
</feature>
<dbReference type="EMBL" id="LUEZ02000052">
    <property type="protein sequence ID" value="RDB22108.1"/>
    <property type="molecule type" value="Genomic_DNA"/>
</dbReference>
<organism evidence="3 4">
    <name type="scientific">Hypsizygus marmoreus</name>
    <name type="common">White beech mushroom</name>
    <name type="synonym">Agaricus marmoreus</name>
    <dbReference type="NCBI Taxonomy" id="39966"/>
    <lineage>
        <taxon>Eukaryota</taxon>
        <taxon>Fungi</taxon>
        <taxon>Dikarya</taxon>
        <taxon>Basidiomycota</taxon>
        <taxon>Agaricomycotina</taxon>
        <taxon>Agaricomycetes</taxon>
        <taxon>Agaricomycetidae</taxon>
        <taxon>Agaricales</taxon>
        <taxon>Tricholomatineae</taxon>
        <taxon>Lyophyllaceae</taxon>
        <taxon>Hypsizygus</taxon>
    </lineage>
</organism>
<feature type="transmembrane region" description="Helical" evidence="1">
    <location>
        <begin position="264"/>
        <end position="282"/>
    </location>
</feature>
<dbReference type="OrthoDB" id="2686513at2759"/>
<accession>A0A369JJT8</accession>